<dbReference type="PANTHER" id="PTHR11122:SF13">
    <property type="entry name" value="GLUCOSE-6-PHOSPHATE 1-EPIMERASE"/>
    <property type="match status" value="1"/>
</dbReference>
<dbReference type="GO" id="GO:0005737">
    <property type="term" value="C:cytoplasm"/>
    <property type="evidence" value="ECO:0007669"/>
    <property type="project" value="TreeGrafter"/>
</dbReference>
<evidence type="ECO:0000256" key="7">
    <source>
        <dbReference type="PIRSR" id="PIRSR016020-2"/>
    </source>
</evidence>
<dbReference type="InterPro" id="IPR008183">
    <property type="entry name" value="Aldose_1/G6P_1-epimerase"/>
</dbReference>
<feature type="binding site" evidence="7">
    <location>
        <position position="85"/>
    </location>
    <ligand>
        <name>substrate</name>
    </ligand>
</feature>
<proteinExistence type="inferred from homology"/>
<dbReference type="Pfam" id="PF01263">
    <property type="entry name" value="Aldose_epim"/>
    <property type="match status" value="1"/>
</dbReference>
<feature type="binding site" evidence="7">
    <location>
        <position position="57"/>
    </location>
    <ligand>
        <name>substrate</name>
    </ligand>
</feature>
<evidence type="ECO:0000256" key="5">
    <source>
        <dbReference type="PIRNR" id="PIRNR016020"/>
    </source>
</evidence>
<accession>A0A1E3PIX2</accession>
<dbReference type="PIRSF" id="PIRSF016020">
    <property type="entry name" value="PHexose_mutarotase"/>
    <property type="match status" value="1"/>
</dbReference>
<dbReference type="OrthoDB" id="1659429at2759"/>
<keyword evidence="9" id="KW-1185">Reference proteome</keyword>
<comment type="catalytic activity">
    <reaction evidence="1">
        <text>alpha-D-glucose 6-phosphate = beta-D-glucose 6-phosphate</text>
        <dbReference type="Rhea" id="RHEA:16249"/>
        <dbReference type="ChEBI" id="CHEBI:58225"/>
        <dbReference type="ChEBI" id="CHEBI:58247"/>
        <dbReference type="EC" id="5.1.3.15"/>
    </reaction>
</comment>
<protein>
    <recommendedName>
        <fullName evidence="3 5">Glucose-6-phosphate 1-epimerase</fullName>
        <ecNumber evidence="3 5">5.1.3.15</ecNumber>
    </recommendedName>
</protein>
<evidence type="ECO:0000256" key="1">
    <source>
        <dbReference type="ARBA" id="ARBA00001096"/>
    </source>
</evidence>
<sequence>MGVEQLDDCVILTHPSNEFTSVKILHYGATVLSWKVNGQEKLWLSEKAHLDGSKAVRGGIPLVFPVFGKKTEGATATLPQHGFARNNIWEFLGQISANPPTIQYGLGPENLSEETRAQWPHDFTLLFTVVLEEDKLTTSLEVQNNELEGSWDFNALFHTYFRVNDITKVKVHGLTGVSAYDQLTQKSYSETKNDGIIFTEEYDRIYNGTGPNDISITDDCKTLITIESNNINDTVVWNPWIKKSDGMADFSPKDGWKKMVCVERGSVVDWVNLKAGSTWEGSQIFKACL</sequence>
<organism evidence="8 9">
    <name type="scientific">Nadsonia fulvescens var. elongata DSM 6958</name>
    <dbReference type="NCBI Taxonomy" id="857566"/>
    <lineage>
        <taxon>Eukaryota</taxon>
        <taxon>Fungi</taxon>
        <taxon>Dikarya</taxon>
        <taxon>Ascomycota</taxon>
        <taxon>Saccharomycotina</taxon>
        <taxon>Dipodascomycetes</taxon>
        <taxon>Dipodascales</taxon>
        <taxon>Dipodascales incertae sedis</taxon>
        <taxon>Nadsonia</taxon>
    </lineage>
</organism>
<dbReference type="GO" id="GO:0005975">
    <property type="term" value="P:carbohydrate metabolic process"/>
    <property type="evidence" value="ECO:0007669"/>
    <property type="project" value="InterPro"/>
</dbReference>
<dbReference type="InterPro" id="IPR025532">
    <property type="entry name" value="G6P_1-epimerase"/>
</dbReference>
<evidence type="ECO:0000256" key="3">
    <source>
        <dbReference type="ARBA" id="ARBA00012083"/>
    </source>
</evidence>
<dbReference type="InterPro" id="IPR011013">
    <property type="entry name" value="Gal_mutarotase_sf_dom"/>
</dbReference>
<evidence type="ECO:0000256" key="6">
    <source>
        <dbReference type="PIRSR" id="PIRSR016020-1"/>
    </source>
</evidence>
<dbReference type="GO" id="GO:0030246">
    <property type="term" value="F:carbohydrate binding"/>
    <property type="evidence" value="ECO:0007669"/>
    <property type="project" value="UniProtKB-UniRule"/>
</dbReference>
<comment type="function">
    <text evidence="5">Catalyzes the interconversion between the alpha and beta anomers from at least three hexose 6-phosphate sugars (Glc6P, Gal6P, and Man6P).</text>
</comment>
<dbReference type="EC" id="5.1.3.15" evidence="3 5"/>
<dbReference type="STRING" id="857566.A0A1E3PIX2"/>
<feature type="active site" evidence="6">
    <location>
        <position position="263"/>
    </location>
</feature>
<reference evidence="8 9" key="1">
    <citation type="journal article" date="2016" name="Proc. Natl. Acad. Sci. U.S.A.">
        <title>Comparative genomics of biotechnologically important yeasts.</title>
        <authorList>
            <person name="Riley R."/>
            <person name="Haridas S."/>
            <person name="Wolfe K.H."/>
            <person name="Lopes M.R."/>
            <person name="Hittinger C.T."/>
            <person name="Goeker M."/>
            <person name="Salamov A.A."/>
            <person name="Wisecaver J.H."/>
            <person name="Long T.M."/>
            <person name="Calvey C.H."/>
            <person name="Aerts A.L."/>
            <person name="Barry K.W."/>
            <person name="Choi C."/>
            <person name="Clum A."/>
            <person name="Coughlan A.Y."/>
            <person name="Deshpande S."/>
            <person name="Douglass A.P."/>
            <person name="Hanson S.J."/>
            <person name="Klenk H.-P."/>
            <person name="LaButti K.M."/>
            <person name="Lapidus A."/>
            <person name="Lindquist E.A."/>
            <person name="Lipzen A.M."/>
            <person name="Meier-Kolthoff J.P."/>
            <person name="Ohm R.A."/>
            <person name="Otillar R.P."/>
            <person name="Pangilinan J.L."/>
            <person name="Peng Y."/>
            <person name="Rokas A."/>
            <person name="Rosa C.A."/>
            <person name="Scheuner C."/>
            <person name="Sibirny A.A."/>
            <person name="Slot J.C."/>
            <person name="Stielow J.B."/>
            <person name="Sun H."/>
            <person name="Kurtzman C.P."/>
            <person name="Blackwell M."/>
            <person name="Grigoriev I.V."/>
            <person name="Jeffries T.W."/>
        </authorList>
    </citation>
    <scope>NUCLEOTIDE SEQUENCE [LARGE SCALE GENOMIC DNA]</scope>
    <source>
        <strain evidence="8 9">DSM 6958</strain>
    </source>
</reference>
<dbReference type="Proteomes" id="UP000095009">
    <property type="component" value="Unassembled WGS sequence"/>
</dbReference>
<dbReference type="PANTHER" id="PTHR11122">
    <property type="entry name" value="APOSPORY-ASSOCIATED PROTEIN C-RELATED"/>
    <property type="match status" value="1"/>
</dbReference>
<evidence type="ECO:0000313" key="9">
    <source>
        <dbReference type="Proteomes" id="UP000095009"/>
    </source>
</evidence>
<dbReference type="Gene3D" id="2.70.98.10">
    <property type="match status" value="1"/>
</dbReference>
<feature type="binding site" evidence="7">
    <location>
        <position position="80"/>
    </location>
    <ligand>
        <name>substrate</name>
    </ligand>
</feature>
<evidence type="ECO:0000256" key="4">
    <source>
        <dbReference type="ARBA" id="ARBA00023235"/>
    </source>
</evidence>
<dbReference type="CDD" id="cd09020">
    <property type="entry name" value="D-hex-6-P-epi_like"/>
    <property type="match status" value="1"/>
</dbReference>
<name>A0A1E3PIX2_9ASCO</name>
<dbReference type="InterPro" id="IPR014718">
    <property type="entry name" value="GH-type_carb-bd"/>
</dbReference>
<dbReference type="EMBL" id="KV454410">
    <property type="protein sequence ID" value="ODQ65369.1"/>
    <property type="molecule type" value="Genomic_DNA"/>
</dbReference>
<feature type="active site" evidence="6">
    <location>
        <position position="158"/>
    </location>
</feature>
<dbReference type="SUPFAM" id="SSF74650">
    <property type="entry name" value="Galactose mutarotase-like"/>
    <property type="match status" value="1"/>
</dbReference>
<dbReference type="AlphaFoldDB" id="A0A1E3PIX2"/>
<evidence type="ECO:0000313" key="8">
    <source>
        <dbReference type="EMBL" id="ODQ65369.1"/>
    </source>
</evidence>
<dbReference type="GO" id="GO:0047938">
    <property type="term" value="F:glucose-6-phosphate 1-epimerase activity"/>
    <property type="evidence" value="ECO:0007669"/>
    <property type="project" value="UniProtKB-UniRule"/>
</dbReference>
<evidence type="ECO:0000256" key="2">
    <source>
        <dbReference type="ARBA" id="ARBA00005866"/>
    </source>
</evidence>
<gene>
    <name evidence="8" type="ORF">NADFUDRAFT_83368</name>
</gene>
<comment type="similarity">
    <text evidence="2 5">Belongs to the glucose-6-phosphate 1-epimerase family.</text>
</comment>
<keyword evidence="4 5" id="KW-0413">Isomerase</keyword>